<name>A0A1M4U310_9CLOT</name>
<dbReference type="InterPro" id="IPR027417">
    <property type="entry name" value="P-loop_NTPase"/>
</dbReference>
<organism evidence="17 18">
    <name type="scientific">Clostridium fallax</name>
    <dbReference type="NCBI Taxonomy" id="1533"/>
    <lineage>
        <taxon>Bacteria</taxon>
        <taxon>Bacillati</taxon>
        <taxon>Bacillota</taxon>
        <taxon>Clostridia</taxon>
        <taxon>Eubacteriales</taxon>
        <taxon>Clostridiaceae</taxon>
        <taxon>Clostridium</taxon>
    </lineage>
</organism>
<comment type="similarity">
    <text evidence="8 12">Belongs to the DEAD box helicase family.</text>
</comment>
<accession>A0A1M4U310</accession>
<dbReference type="SMART" id="SM00487">
    <property type="entry name" value="DEXDc"/>
    <property type="match status" value="1"/>
</dbReference>
<dbReference type="Gene3D" id="3.30.70.330">
    <property type="match status" value="1"/>
</dbReference>
<dbReference type="CDD" id="cd00268">
    <property type="entry name" value="DEADc"/>
    <property type="match status" value="1"/>
</dbReference>
<evidence type="ECO:0000259" key="15">
    <source>
        <dbReference type="PROSITE" id="PS51194"/>
    </source>
</evidence>
<keyword evidence="6 12" id="KW-0067">ATP-binding</keyword>
<evidence type="ECO:0000256" key="13">
    <source>
        <dbReference type="SAM" id="MobiDB-lite"/>
    </source>
</evidence>
<dbReference type="InterPro" id="IPR050547">
    <property type="entry name" value="DEAD_box_RNA_helicases"/>
</dbReference>
<evidence type="ECO:0000256" key="12">
    <source>
        <dbReference type="RuleBase" id="RU000492"/>
    </source>
</evidence>
<dbReference type="SMART" id="SM00490">
    <property type="entry name" value="HELICc"/>
    <property type="match status" value="1"/>
</dbReference>
<sequence>MNNLTFSDLGLKDSILKAIQDLGFEEPSQIQSQSIPLAIEGHDLIGQAQTGTGKTAAFGCGILNNICKADKGAKAIILAPTRELAIQVNEELTRLAKYENLSIIPIYGGQSIDRQLKALRRGADIVVGTPGRILDHIKRGSLTLSSIKFLVLDEADEMLNMGFIDDLEAIISSLPEERQTLLFSATMPPQIKRLAKRYMKEDAKLIEIKKNSMTVSKIQQYYFEIKNKDRFETLCRVLDFDEPSAAIIFCKTKKGVDELVGSMQARGYIVEGMHGDMTQMHRMQTLRKFKESSLDFLVATDVAARGIDVEGVTHVINYDLPQDVESYVHRIGRTGRANKEGTAYSLVTPKEYTMLKQIQKVTKSNIQRKTVPTVDEIFSNKFQGMMDKIKSTIETEDFSKFLPMALELDENYSLVDVAAALMKIHFDKEAVMDYSTNALESPSMEETRLFFSIGRRDGINPKVLVNYIKDTSKIRPSLIGDIDVLENFTFVNVDSDMAKKVLECCSGNKLGGRRVNVEVANKSGNSKKSGGSNRNFRRDNSKKGRTFNNSRN</sequence>
<evidence type="ECO:0000256" key="5">
    <source>
        <dbReference type="ARBA" id="ARBA00022806"/>
    </source>
</evidence>
<dbReference type="Pfam" id="PF25399">
    <property type="entry name" value="DeaD_dimer"/>
    <property type="match status" value="1"/>
</dbReference>
<dbReference type="SUPFAM" id="SSF52540">
    <property type="entry name" value="P-loop containing nucleoside triphosphate hydrolases"/>
    <property type="match status" value="1"/>
</dbReference>
<evidence type="ECO:0000256" key="9">
    <source>
        <dbReference type="ARBA" id="ARBA00047984"/>
    </source>
</evidence>
<dbReference type="GO" id="GO:0005524">
    <property type="term" value="F:ATP binding"/>
    <property type="evidence" value="ECO:0007669"/>
    <property type="project" value="UniProtKB-KW"/>
</dbReference>
<evidence type="ECO:0000256" key="2">
    <source>
        <dbReference type="ARBA" id="ARBA00022490"/>
    </source>
</evidence>
<dbReference type="GO" id="GO:0005829">
    <property type="term" value="C:cytosol"/>
    <property type="evidence" value="ECO:0007669"/>
    <property type="project" value="TreeGrafter"/>
</dbReference>
<evidence type="ECO:0000256" key="6">
    <source>
        <dbReference type="ARBA" id="ARBA00022840"/>
    </source>
</evidence>
<evidence type="ECO:0000256" key="1">
    <source>
        <dbReference type="ARBA" id="ARBA00012552"/>
    </source>
</evidence>
<protein>
    <recommendedName>
        <fullName evidence="10">ATP-dependent RNA helicase CshA</fullName>
        <ecNumber evidence="1">3.6.4.13</ecNumber>
    </recommendedName>
</protein>
<dbReference type="CDD" id="cd18787">
    <property type="entry name" value="SF2_C_DEAD"/>
    <property type="match status" value="1"/>
</dbReference>
<keyword evidence="4 12" id="KW-0378">Hydrolase</keyword>
<dbReference type="PROSITE" id="PS51192">
    <property type="entry name" value="HELICASE_ATP_BIND_1"/>
    <property type="match status" value="1"/>
</dbReference>
<dbReference type="Gene3D" id="3.40.50.300">
    <property type="entry name" value="P-loop containing nucleotide triphosphate hydrolases"/>
    <property type="match status" value="2"/>
</dbReference>
<dbReference type="Pfam" id="PF03880">
    <property type="entry name" value="DbpA"/>
    <property type="match status" value="1"/>
</dbReference>
<dbReference type="STRING" id="1533.SAMN05443638_1047"/>
<dbReference type="PROSITE" id="PS00039">
    <property type="entry name" value="DEAD_ATP_HELICASE"/>
    <property type="match status" value="1"/>
</dbReference>
<dbReference type="Pfam" id="PF00270">
    <property type="entry name" value="DEAD"/>
    <property type="match status" value="1"/>
</dbReference>
<dbReference type="InterPro" id="IPR012677">
    <property type="entry name" value="Nucleotide-bd_a/b_plait_sf"/>
</dbReference>
<keyword evidence="7" id="KW-0346">Stress response</keyword>
<keyword evidence="3 12" id="KW-0547">Nucleotide-binding</keyword>
<evidence type="ECO:0000259" key="14">
    <source>
        <dbReference type="PROSITE" id="PS51192"/>
    </source>
</evidence>
<dbReference type="PANTHER" id="PTHR47963:SF5">
    <property type="entry name" value="DEAD-BOX ATP-DEPENDENT RNA HELICASE CSHA"/>
    <property type="match status" value="1"/>
</dbReference>
<feature type="domain" description="Helicase C-terminal" evidence="15">
    <location>
        <begin position="217"/>
        <end position="378"/>
    </location>
</feature>
<dbReference type="InterPro" id="IPR044742">
    <property type="entry name" value="DEAD/DEAH_RhlB"/>
</dbReference>
<feature type="domain" description="DEAD-box RNA helicase Q" evidence="16">
    <location>
        <begin position="4"/>
        <end position="32"/>
    </location>
</feature>
<evidence type="ECO:0000256" key="7">
    <source>
        <dbReference type="ARBA" id="ARBA00023016"/>
    </source>
</evidence>
<dbReference type="OrthoDB" id="9805696at2"/>
<keyword evidence="2" id="KW-0963">Cytoplasm</keyword>
<dbReference type="GO" id="GO:0033592">
    <property type="term" value="F:RNA strand annealing activity"/>
    <property type="evidence" value="ECO:0007669"/>
    <property type="project" value="TreeGrafter"/>
</dbReference>
<dbReference type="GO" id="GO:0005840">
    <property type="term" value="C:ribosome"/>
    <property type="evidence" value="ECO:0007669"/>
    <property type="project" value="TreeGrafter"/>
</dbReference>
<dbReference type="GO" id="GO:0009409">
    <property type="term" value="P:response to cold"/>
    <property type="evidence" value="ECO:0007669"/>
    <property type="project" value="TreeGrafter"/>
</dbReference>
<reference evidence="17 18" key="1">
    <citation type="submission" date="2016-11" db="EMBL/GenBank/DDBJ databases">
        <authorList>
            <person name="Jaros S."/>
            <person name="Januszkiewicz K."/>
            <person name="Wedrychowicz H."/>
        </authorList>
    </citation>
    <scope>NUCLEOTIDE SEQUENCE [LARGE SCALE GENOMIC DNA]</scope>
    <source>
        <strain evidence="17 18">DSM 2631</strain>
    </source>
</reference>
<dbReference type="PROSITE" id="PS51195">
    <property type="entry name" value="Q_MOTIF"/>
    <property type="match status" value="1"/>
</dbReference>
<dbReference type="InterPro" id="IPR014001">
    <property type="entry name" value="Helicase_ATP-bd"/>
</dbReference>
<dbReference type="AlphaFoldDB" id="A0A1M4U310"/>
<evidence type="ECO:0000259" key="16">
    <source>
        <dbReference type="PROSITE" id="PS51195"/>
    </source>
</evidence>
<dbReference type="Proteomes" id="UP000184035">
    <property type="component" value="Unassembled WGS sequence"/>
</dbReference>
<dbReference type="InterPro" id="IPR011545">
    <property type="entry name" value="DEAD/DEAH_box_helicase_dom"/>
</dbReference>
<dbReference type="InterPro" id="IPR005580">
    <property type="entry name" value="DbpA/CsdA_RNA-bd_dom"/>
</dbReference>
<keyword evidence="5 12" id="KW-0347">Helicase</keyword>
<dbReference type="Pfam" id="PF00271">
    <property type="entry name" value="Helicase_C"/>
    <property type="match status" value="1"/>
</dbReference>
<keyword evidence="18" id="KW-1185">Reference proteome</keyword>
<dbReference type="GO" id="GO:0016787">
    <property type="term" value="F:hydrolase activity"/>
    <property type="evidence" value="ECO:0007669"/>
    <property type="project" value="UniProtKB-KW"/>
</dbReference>
<dbReference type="EC" id="3.6.4.13" evidence="1"/>
<dbReference type="EMBL" id="FQVM01000004">
    <property type="protein sequence ID" value="SHE51045.1"/>
    <property type="molecule type" value="Genomic_DNA"/>
</dbReference>
<feature type="region of interest" description="Disordered" evidence="13">
    <location>
        <begin position="521"/>
        <end position="552"/>
    </location>
</feature>
<dbReference type="PANTHER" id="PTHR47963">
    <property type="entry name" value="DEAD-BOX ATP-DEPENDENT RNA HELICASE 47, MITOCHONDRIAL"/>
    <property type="match status" value="1"/>
</dbReference>
<gene>
    <name evidence="17" type="ORF">SAMN05443638_1047</name>
</gene>
<dbReference type="InterPro" id="IPR001650">
    <property type="entry name" value="Helicase_C-like"/>
</dbReference>
<dbReference type="InterPro" id="IPR000629">
    <property type="entry name" value="RNA-helicase_DEAD-box_CS"/>
</dbReference>
<evidence type="ECO:0000256" key="8">
    <source>
        <dbReference type="ARBA" id="ARBA00038437"/>
    </source>
</evidence>
<dbReference type="GO" id="GO:0003724">
    <property type="term" value="F:RNA helicase activity"/>
    <property type="evidence" value="ECO:0007669"/>
    <property type="project" value="UniProtKB-EC"/>
</dbReference>
<dbReference type="InterPro" id="IPR057325">
    <property type="entry name" value="DeaD_dimer"/>
</dbReference>
<evidence type="ECO:0000256" key="11">
    <source>
        <dbReference type="PROSITE-ProRule" id="PRU00552"/>
    </source>
</evidence>
<evidence type="ECO:0000256" key="10">
    <source>
        <dbReference type="ARBA" id="ARBA00067932"/>
    </source>
</evidence>
<dbReference type="CDD" id="cd12252">
    <property type="entry name" value="RRM_DbpA"/>
    <property type="match status" value="1"/>
</dbReference>
<feature type="domain" description="Helicase ATP-binding" evidence="14">
    <location>
        <begin position="35"/>
        <end position="205"/>
    </location>
</feature>
<evidence type="ECO:0000313" key="18">
    <source>
        <dbReference type="Proteomes" id="UP000184035"/>
    </source>
</evidence>
<feature type="compositionally biased region" description="Low complexity" evidence="13">
    <location>
        <begin position="521"/>
        <end position="533"/>
    </location>
</feature>
<dbReference type="InterPro" id="IPR014014">
    <property type="entry name" value="RNA_helicase_DEAD_Q_motif"/>
</dbReference>
<dbReference type="RefSeq" id="WP_083573439.1">
    <property type="nucleotide sequence ID" value="NZ_FQVM01000004.1"/>
</dbReference>
<evidence type="ECO:0000256" key="4">
    <source>
        <dbReference type="ARBA" id="ARBA00022801"/>
    </source>
</evidence>
<proteinExistence type="inferred from homology"/>
<evidence type="ECO:0000313" key="17">
    <source>
        <dbReference type="EMBL" id="SHE51045.1"/>
    </source>
</evidence>
<comment type="catalytic activity">
    <reaction evidence="9">
        <text>ATP + H2O = ADP + phosphate + H(+)</text>
        <dbReference type="Rhea" id="RHEA:13065"/>
        <dbReference type="ChEBI" id="CHEBI:15377"/>
        <dbReference type="ChEBI" id="CHEBI:15378"/>
        <dbReference type="ChEBI" id="CHEBI:30616"/>
        <dbReference type="ChEBI" id="CHEBI:43474"/>
        <dbReference type="ChEBI" id="CHEBI:456216"/>
        <dbReference type="EC" id="3.6.4.13"/>
    </reaction>
</comment>
<feature type="short sequence motif" description="Q motif" evidence="11">
    <location>
        <begin position="4"/>
        <end position="32"/>
    </location>
</feature>
<dbReference type="FunFam" id="3.40.50.300:FF:000108">
    <property type="entry name" value="ATP-dependent RNA helicase RhlE"/>
    <property type="match status" value="1"/>
</dbReference>
<evidence type="ECO:0000256" key="3">
    <source>
        <dbReference type="ARBA" id="ARBA00022741"/>
    </source>
</evidence>
<dbReference type="PROSITE" id="PS51194">
    <property type="entry name" value="HELICASE_CTER"/>
    <property type="match status" value="1"/>
</dbReference>